<dbReference type="EMBL" id="JACHHG010000010">
    <property type="protein sequence ID" value="MBB6099275.1"/>
    <property type="molecule type" value="Genomic_DNA"/>
</dbReference>
<dbReference type="InterPro" id="IPR001533">
    <property type="entry name" value="Pterin_deHydtase"/>
</dbReference>
<name>A0A841I5X8_9DEIO</name>
<dbReference type="Pfam" id="PF01329">
    <property type="entry name" value="Pterin_4a"/>
    <property type="match status" value="1"/>
</dbReference>
<dbReference type="GO" id="GO:0006729">
    <property type="term" value="P:tetrahydrobiopterin biosynthetic process"/>
    <property type="evidence" value="ECO:0007669"/>
    <property type="project" value="InterPro"/>
</dbReference>
<dbReference type="AlphaFoldDB" id="A0A841I5X8"/>
<dbReference type="PANTHER" id="PTHR12599:SF0">
    <property type="entry name" value="PTERIN-4-ALPHA-CARBINOLAMINE DEHYDRATASE"/>
    <property type="match status" value="1"/>
</dbReference>
<organism evidence="5 6">
    <name type="scientific">Deinobacterium chartae</name>
    <dbReference type="NCBI Taxonomy" id="521158"/>
    <lineage>
        <taxon>Bacteria</taxon>
        <taxon>Thermotogati</taxon>
        <taxon>Deinococcota</taxon>
        <taxon>Deinococci</taxon>
        <taxon>Deinococcales</taxon>
        <taxon>Deinococcaceae</taxon>
        <taxon>Deinobacterium</taxon>
    </lineage>
</organism>
<dbReference type="NCBIfam" id="NF002017">
    <property type="entry name" value="PRK00823.1-2"/>
    <property type="match status" value="1"/>
</dbReference>
<reference evidence="5 6" key="1">
    <citation type="submission" date="2020-08" db="EMBL/GenBank/DDBJ databases">
        <title>Genomic Encyclopedia of Type Strains, Phase IV (KMG-IV): sequencing the most valuable type-strain genomes for metagenomic binning, comparative biology and taxonomic classification.</title>
        <authorList>
            <person name="Goeker M."/>
        </authorList>
    </citation>
    <scope>NUCLEOTIDE SEQUENCE [LARGE SCALE GENOMIC DNA]</scope>
    <source>
        <strain evidence="5 6">DSM 21458</strain>
    </source>
</reference>
<dbReference type="PANTHER" id="PTHR12599">
    <property type="entry name" value="PTERIN-4-ALPHA-CARBINOLAMINE DEHYDRATASE"/>
    <property type="match status" value="1"/>
</dbReference>
<dbReference type="Gene3D" id="3.30.1360.20">
    <property type="entry name" value="Transcriptional coactivator/pterin dehydratase"/>
    <property type="match status" value="1"/>
</dbReference>
<gene>
    <name evidence="5" type="ORF">HNR42_002713</name>
</gene>
<evidence type="ECO:0000313" key="6">
    <source>
        <dbReference type="Proteomes" id="UP000569951"/>
    </source>
</evidence>
<comment type="caution">
    <text evidence="5">The sequence shown here is derived from an EMBL/GenBank/DDBJ whole genome shotgun (WGS) entry which is preliminary data.</text>
</comment>
<comment type="catalytic activity">
    <reaction evidence="1">
        <text>(4aS,6R)-4a-hydroxy-L-erythro-5,6,7,8-tetrahydrobiopterin = (6R)-L-erythro-6,7-dihydrobiopterin + H2O</text>
        <dbReference type="Rhea" id="RHEA:11920"/>
        <dbReference type="ChEBI" id="CHEBI:15377"/>
        <dbReference type="ChEBI" id="CHEBI:15642"/>
        <dbReference type="ChEBI" id="CHEBI:43120"/>
        <dbReference type="EC" id="4.2.1.96"/>
    </reaction>
</comment>
<protein>
    <recommendedName>
        <fullName evidence="3">4a-hydroxytetrahydrobiopterin dehydratase</fullName>
        <ecNumber evidence="3">4.2.1.96</ecNumber>
    </recommendedName>
</protein>
<accession>A0A841I5X8</accession>
<keyword evidence="6" id="KW-1185">Reference proteome</keyword>
<dbReference type="SUPFAM" id="SSF55248">
    <property type="entry name" value="PCD-like"/>
    <property type="match status" value="1"/>
</dbReference>
<evidence type="ECO:0000256" key="2">
    <source>
        <dbReference type="ARBA" id="ARBA00006472"/>
    </source>
</evidence>
<dbReference type="CDD" id="cd00488">
    <property type="entry name" value="PCD_DCoH"/>
    <property type="match status" value="1"/>
</dbReference>
<comment type="similarity">
    <text evidence="2">Belongs to the pterin-4-alpha-carbinolamine dehydratase family.</text>
</comment>
<dbReference type="InterPro" id="IPR036428">
    <property type="entry name" value="PCD_sf"/>
</dbReference>
<evidence type="ECO:0000256" key="3">
    <source>
        <dbReference type="ARBA" id="ARBA00013252"/>
    </source>
</evidence>
<evidence type="ECO:0000256" key="4">
    <source>
        <dbReference type="ARBA" id="ARBA00023239"/>
    </source>
</evidence>
<dbReference type="RefSeq" id="WP_183988027.1">
    <property type="nucleotide sequence ID" value="NZ_JACHHG010000010.1"/>
</dbReference>
<keyword evidence="4 5" id="KW-0456">Lyase</keyword>
<evidence type="ECO:0000256" key="1">
    <source>
        <dbReference type="ARBA" id="ARBA00001554"/>
    </source>
</evidence>
<dbReference type="GO" id="GO:0008124">
    <property type="term" value="F:4-alpha-hydroxytetrahydrobiopterin dehydratase activity"/>
    <property type="evidence" value="ECO:0007669"/>
    <property type="project" value="UniProtKB-EC"/>
</dbReference>
<dbReference type="EC" id="4.2.1.96" evidence="3"/>
<evidence type="ECO:0000313" key="5">
    <source>
        <dbReference type="EMBL" id="MBB6099275.1"/>
    </source>
</evidence>
<proteinExistence type="inferred from homology"/>
<dbReference type="Proteomes" id="UP000569951">
    <property type="component" value="Unassembled WGS sequence"/>
</dbReference>
<sequence length="93" mass="10120">MKLPAEQIEAALKDLPGWTGDETGISREFTFPSYEAGVAFAVQVALMAQRVNHHPDSLEIGWKRVRVRYVTHSAGGVTDKDLEAARGVEALVG</sequence>